<keyword evidence="2" id="KW-1133">Transmembrane helix</keyword>
<evidence type="ECO:0000313" key="5">
    <source>
        <dbReference type="Proteomes" id="UP000315103"/>
    </source>
</evidence>
<dbReference type="PANTHER" id="PTHR46558:SF15">
    <property type="entry name" value="HELIX-TURN-HELIX DOMAIN PROTEIN"/>
    <property type="match status" value="1"/>
</dbReference>
<feature type="domain" description="HTH cro/C1-type" evidence="3">
    <location>
        <begin position="7"/>
        <end position="61"/>
    </location>
</feature>
<evidence type="ECO:0000256" key="2">
    <source>
        <dbReference type="SAM" id="Phobius"/>
    </source>
</evidence>
<comment type="caution">
    <text evidence="4">The sequence shown here is derived from an EMBL/GenBank/DDBJ whole genome shotgun (WGS) entry which is preliminary data.</text>
</comment>
<gene>
    <name evidence="4" type="ORF">FO441_06610</name>
</gene>
<dbReference type="SMART" id="SM00530">
    <property type="entry name" value="HTH_XRE"/>
    <property type="match status" value="1"/>
</dbReference>
<dbReference type="Gene3D" id="1.10.260.40">
    <property type="entry name" value="lambda repressor-like DNA-binding domains"/>
    <property type="match status" value="1"/>
</dbReference>
<evidence type="ECO:0000259" key="3">
    <source>
        <dbReference type="PROSITE" id="PS50943"/>
    </source>
</evidence>
<dbReference type="Pfam" id="PF01381">
    <property type="entry name" value="HTH_3"/>
    <property type="match status" value="1"/>
</dbReference>
<dbReference type="PANTHER" id="PTHR46558">
    <property type="entry name" value="TRACRIPTIONAL REGULATORY PROTEIN-RELATED-RELATED"/>
    <property type="match status" value="1"/>
</dbReference>
<protein>
    <submittedName>
        <fullName evidence="4">Helix-turn-helix transcriptional regulator</fullName>
    </submittedName>
</protein>
<dbReference type="InterPro" id="IPR010982">
    <property type="entry name" value="Lambda_DNA-bd_dom_sf"/>
</dbReference>
<sequence length="187" mass="21397">MKISTQIRKYRQRDGYSQEELAHKLYVSRQTISNWENSHSYPDIQTLLMMSVLFDVSLDNLVRGDMDMMKNEVLKQKNAMNFWSWTMVGAYFATAVLMGVVLNFMNIWGIILPICTFGIALLGAIKVERIKKTHALGTYEKIVAFSEGRPTEEISTKKGWKDVMSLVGVPLAFIIIMLLSVYLFSLI</sequence>
<dbReference type="OrthoDB" id="9812495at2"/>
<dbReference type="RefSeq" id="WP_145287588.1">
    <property type="nucleotide sequence ID" value="NZ_VMSJ01000002.1"/>
</dbReference>
<accession>A0A558AUY4</accession>
<dbReference type="GO" id="GO:0003677">
    <property type="term" value="F:DNA binding"/>
    <property type="evidence" value="ECO:0007669"/>
    <property type="project" value="UniProtKB-KW"/>
</dbReference>
<dbReference type="SUPFAM" id="SSF47413">
    <property type="entry name" value="lambda repressor-like DNA-binding domains"/>
    <property type="match status" value="1"/>
</dbReference>
<dbReference type="InterPro" id="IPR001387">
    <property type="entry name" value="Cro/C1-type_HTH"/>
</dbReference>
<organism evidence="4 5">
    <name type="scientific">Salinicoccus cyprini</name>
    <dbReference type="NCBI Taxonomy" id="2493691"/>
    <lineage>
        <taxon>Bacteria</taxon>
        <taxon>Bacillati</taxon>
        <taxon>Bacillota</taxon>
        <taxon>Bacilli</taxon>
        <taxon>Bacillales</taxon>
        <taxon>Staphylococcaceae</taxon>
        <taxon>Salinicoccus</taxon>
    </lineage>
</organism>
<dbReference type="CDD" id="cd00093">
    <property type="entry name" value="HTH_XRE"/>
    <property type="match status" value="1"/>
</dbReference>
<keyword evidence="1" id="KW-0238">DNA-binding</keyword>
<proteinExistence type="predicted"/>
<feature type="transmembrane region" description="Helical" evidence="2">
    <location>
        <begin position="163"/>
        <end position="184"/>
    </location>
</feature>
<reference evidence="4 5" key="1">
    <citation type="submission" date="2019-07" db="EMBL/GenBank/DDBJ databases">
        <title>Salinicoccus cyprini sp. nov., isolated from gastro-intestinal tract of mirror carp, Cyprinus carpio var. specularis, collected from Gobind Sagar Reservoir, Himachal Pradesh, India.</title>
        <authorList>
            <person name="Talwar C."/>
            <person name="Singh A.K."/>
            <person name="Lal R."/>
            <person name="Negi R.K."/>
        </authorList>
    </citation>
    <scope>NUCLEOTIDE SEQUENCE [LARGE SCALE GENOMIC DNA]</scope>
    <source>
        <strain evidence="4 5">CT19</strain>
    </source>
</reference>
<name>A0A558AUY4_9STAP</name>
<keyword evidence="2" id="KW-0472">Membrane</keyword>
<feature type="transmembrane region" description="Helical" evidence="2">
    <location>
        <begin position="107"/>
        <end position="125"/>
    </location>
</feature>
<dbReference type="PROSITE" id="PS50943">
    <property type="entry name" value="HTH_CROC1"/>
    <property type="match status" value="1"/>
</dbReference>
<keyword evidence="2" id="KW-0812">Transmembrane</keyword>
<feature type="transmembrane region" description="Helical" evidence="2">
    <location>
        <begin position="82"/>
        <end position="101"/>
    </location>
</feature>
<dbReference type="AlphaFoldDB" id="A0A558AUY4"/>
<keyword evidence="5" id="KW-1185">Reference proteome</keyword>
<evidence type="ECO:0000256" key="1">
    <source>
        <dbReference type="ARBA" id="ARBA00023125"/>
    </source>
</evidence>
<dbReference type="EMBL" id="VMSJ01000002">
    <property type="protein sequence ID" value="TVT28080.1"/>
    <property type="molecule type" value="Genomic_DNA"/>
</dbReference>
<evidence type="ECO:0000313" key="4">
    <source>
        <dbReference type="EMBL" id="TVT28080.1"/>
    </source>
</evidence>
<dbReference type="Proteomes" id="UP000315103">
    <property type="component" value="Unassembled WGS sequence"/>
</dbReference>